<proteinExistence type="predicted"/>
<dbReference type="OMA" id="HNRRTMN"/>
<dbReference type="EMBL" id="JRES01001442">
    <property type="protein sequence ID" value="KNC22887.1"/>
    <property type="molecule type" value="Genomic_DNA"/>
</dbReference>
<keyword evidence="3" id="KW-1185">Reference proteome</keyword>
<evidence type="ECO:0000313" key="3">
    <source>
        <dbReference type="Proteomes" id="UP000037069"/>
    </source>
</evidence>
<organism evidence="2 3">
    <name type="scientific">Lucilia cuprina</name>
    <name type="common">Green bottle fly</name>
    <name type="synonym">Australian sheep blowfly</name>
    <dbReference type="NCBI Taxonomy" id="7375"/>
    <lineage>
        <taxon>Eukaryota</taxon>
        <taxon>Metazoa</taxon>
        <taxon>Ecdysozoa</taxon>
        <taxon>Arthropoda</taxon>
        <taxon>Hexapoda</taxon>
        <taxon>Insecta</taxon>
        <taxon>Pterygota</taxon>
        <taxon>Neoptera</taxon>
        <taxon>Endopterygota</taxon>
        <taxon>Diptera</taxon>
        <taxon>Brachycera</taxon>
        <taxon>Muscomorpha</taxon>
        <taxon>Oestroidea</taxon>
        <taxon>Calliphoridae</taxon>
        <taxon>Luciliinae</taxon>
        <taxon>Lucilia</taxon>
    </lineage>
</organism>
<feature type="domain" description="Nucleolar 27S pre-rRNA processing Urb2/Npa2 C-terminal" evidence="1">
    <location>
        <begin position="1187"/>
        <end position="1393"/>
    </location>
</feature>
<dbReference type="Pfam" id="PF10441">
    <property type="entry name" value="Urb2"/>
    <property type="match status" value="1"/>
</dbReference>
<name>A0A0L0BS82_LUCCU</name>
<gene>
    <name evidence="2" type="ORF">FF38_08796</name>
</gene>
<protein>
    <recommendedName>
        <fullName evidence="1">Nucleolar 27S pre-rRNA processing Urb2/Npa2 C-terminal domain-containing protein</fullName>
    </recommendedName>
</protein>
<accession>A0A0L0BS82</accession>
<dbReference type="OrthoDB" id="160374at2759"/>
<dbReference type="Proteomes" id="UP000037069">
    <property type="component" value="Unassembled WGS sequence"/>
</dbReference>
<dbReference type="InterPro" id="IPR018849">
    <property type="entry name" value="Urb2/Npa2_C"/>
</dbReference>
<evidence type="ECO:0000313" key="2">
    <source>
        <dbReference type="EMBL" id="KNC22887.1"/>
    </source>
</evidence>
<sequence length="1394" mass="161941">MSQEEEFSKWLRRKEKSFRENLKFAIKSWQSVEFTLITKYELILKWLSEQDHLTKEQILEEDFTELLKLRAQPGLVGQQVKKDFVQWFLEQAQGSVGEETRKWCNLLQLLVEFELLQDLFRMDYELQCRVYGEIFQSYEKYLLALQQNEGQFLSTFETEFFALVVKGLKETIKRCGDSVSYEKVYTKFTLQPFAQVLLILRSFKVDFFDELLDIESMLCEEIAERHLINRIFNLNLPVRLLCLECAIVKRRGVETFYKYLLLYVFSHFLQQTDCAMMDPSLSLMTAAYLLEMLGRHDVSLNIQVTETEAAVKYLGVQILSAVKARKETHFKEVLMLLCAALRLNPLILEQNVFEITAWMILSPKSGDKEEQELFEEYLVLLMDMFRRLSRAEKFVSNLLKALKENLKNTDLSSNKKRKAKMELETLQKKKKKLADNTNTEEHVEDFSKYLSILFQDFFKPSITKTFNYNNKLSANASFTKLQNYWPSNPVGLSFSKIITGLVSKPSLTIWKSLLYALKDLIESLKTKEQISENSLFLLDFQAALLAQYFAGCKLAEQSDKFLSELQQQREFTNEILKLFGQFLLEKEHQPRIMSAFLELSYFACNFELLLTYYRPDGCQHDSLQPLPAVENLHSFLTAEEWILIQQRVLNFGKSSCKHLLHRLKMQKSQAELLLLSTNKENLPLKSTDNEILNSLLKTPQAKWYLQQLPRSEKVNIAQYFTGKPDLLHLIIDDLELLEFVTLNVYENICKSLNSKHSLLKSLSGSFDKVRECVEVTACELLIKELIDLIINRADQEYKVKKLSVEEIKTSLDLIERLPLGQLRRQRKTIIFALHLSLYRDLKAAQEEDLALKALEILKDLLHFGQQVLIFKYLPTSLLLKLLPAESCWELYEFLFSTVKNEEKGTEQFLQGLTEILSECQKSGSLNEEQRKLLLAAIETLASLNGASAKHMRKYLEGFLKIFSNYLQQNFSAASDGTSKKDKKFVQKTLAGFAPYATTILGKAVKAKETNKAAEEVKETEEFKLEVDEDFRRISKIYIGHSMDYRNPHALRLMQVALNHRELLHLDQDEIEFVLTHYWSQINEDLKNVAEASQKLGTKTIESAVKMIIGNKTNEDLLLILKTIANNVQEANFSNILRLLSLIAKCPFSTIKGAIFNEQYKQITFNITLRLGRDEQQQFNDYDLVINLLNCHQAVLDNKMIPISTDTMDSILSFLMDINIKKFRLSDTNLKVFHNLHLAMTEVCASLIKHRHILLMDRVPQYMHIFKDLLQSIVWYKSERQKDTALPPNEIDDLSELALKVEALMHLIAQHKVGVKRVAPFVLTFIINLMVANKRPTTLYNKIKTHIENICYELVGICDHRVGRFILRCSNEAGRQLYELLVKDYQKYHKFKGKV</sequence>
<evidence type="ECO:0000259" key="1">
    <source>
        <dbReference type="Pfam" id="PF10441"/>
    </source>
</evidence>
<comment type="caution">
    <text evidence="2">The sequence shown here is derived from an EMBL/GenBank/DDBJ whole genome shotgun (WGS) entry which is preliminary data.</text>
</comment>
<reference evidence="2 3" key="1">
    <citation type="journal article" date="2015" name="Nat. Commun.">
        <title>Lucilia cuprina genome unlocks parasitic fly biology to underpin future interventions.</title>
        <authorList>
            <person name="Anstead C.A."/>
            <person name="Korhonen P.K."/>
            <person name="Young N.D."/>
            <person name="Hall R.S."/>
            <person name="Jex A.R."/>
            <person name="Murali S.C."/>
            <person name="Hughes D.S."/>
            <person name="Lee S.F."/>
            <person name="Perry T."/>
            <person name="Stroehlein A.J."/>
            <person name="Ansell B.R."/>
            <person name="Breugelmans B."/>
            <person name="Hofmann A."/>
            <person name="Qu J."/>
            <person name="Dugan S."/>
            <person name="Lee S.L."/>
            <person name="Chao H."/>
            <person name="Dinh H."/>
            <person name="Han Y."/>
            <person name="Doddapaneni H.V."/>
            <person name="Worley K.C."/>
            <person name="Muzny D.M."/>
            <person name="Ioannidis P."/>
            <person name="Waterhouse R.M."/>
            <person name="Zdobnov E.M."/>
            <person name="James P.J."/>
            <person name="Bagnall N.H."/>
            <person name="Kotze A.C."/>
            <person name="Gibbs R.A."/>
            <person name="Richards S."/>
            <person name="Batterham P."/>
            <person name="Gasser R.B."/>
        </authorList>
    </citation>
    <scope>NUCLEOTIDE SEQUENCE [LARGE SCALE GENOMIC DNA]</scope>
    <source>
        <strain evidence="2 3">LS</strain>
        <tissue evidence="2">Full body</tissue>
    </source>
</reference>